<comment type="caution">
    <text evidence="4">The sequence shown here is derived from an EMBL/GenBank/DDBJ whole genome shotgun (WGS) entry which is preliminary data.</text>
</comment>
<protein>
    <submittedName>
        <fullName evidence="4">Glycosyl transferase family 1</fullName>
    </submittedName>
</protein>
<dbReference type="Gene3D" id="3.40.50.2000">
    <property type="entry name" value="Glycogen Phosphorylase B"/>
    <property type="match status" value="2"/>
</dbReference>
<dbReference type="GO" id="GO:0016757">
    <property type="term" value="F:glycosyltransferase activity"/>
    <property type="evidence" value="ECO:0007669"/>
    <property type="project" value="UniProtKB-KW"/>
</dbReference>
<dbReference type="AlphaFoldDB" id="A0A8J3TAM3"/>
<reference evidence="4" key="1">
    <citation type="submission" date="2021-01" db="EMBL/GenBank/DDBJ databases">
        <title>Whole genome shotgun sequence of Planosporangium mesophilum NBRC 109066.</title>
        <authorList>
            <person name="Komaki H."/>
            <person name="Tamura T."/>
        </authorList>
    </citation>
    <scope>NUCLEOTIDE SEQUENCE</scope>
    <source>
        <strain evidence="4">NBRC 109066</strain>
    </source>
</reference>
<evidence type="ECO:0000259" key="3">
    <source>
        <dbReference type="Pfam" id="PF13439"/>
    </source>
</evidence>
<evidence type="ECO:0000256" key="2">
    <source>
        <dbReference type="ARBA" id="ARBA00022679"/>
    </source>
</evidence>
<gene>
    <name evidence="4" type="ORF">Pme01_32620</name>
</gene>
<dbReference type="SUPFAM" id="SSF53756">
    <property type="entry name" value="UDP-Glycosyltransferase/glycogen phosphorylase"/>
    <property type="match status" value="1"/>
</dbReference>
<keyword evidence="1" id="KW-0328">Glycosyltransferase</keyword>
<keyword evidence="2 4" id="KW-0808">Transferase</keyword>
<dbReference type="Pfam" id="PF13439">
    <property type="entry name" value="Glyco_transf_4"/>
    <property type="match status" value="1"/>
</dbReference>
<sequence length="394" mass="42869">MRAGGRVRVAMVHGPGRPDHDGVSDYVQHLITALADVDVQVEPVPVRPTEQESGQWLPATRRAADTVRRLHPDLVHVQYAPSAYRFSAVPGLLPVLLPGCIPLITTVHEYGPWAAPRWVPESCWRPLEWVRLWDRGTGRLVPASATVLVSNPEHAAQVWVRTGRRTTEVPIASNVEEHPAAPDARPAVRRRLGLAPDARLLAFFGFVHPVKGLRYVIEALPALRAACPDLHLLVVGGFTSQALPEPQARAYRRDLDSLVRQHHVTKVVTFTGHLPAPEVSEALHAADAAVLPFTSGVTTRSGAVLAALAHGVPTAVTAADDPDPRLRDGDTVAVIPERRDASAVARTVERLLADPDLRLRLAAGGRRLAARYTWQRVATAHRSVYDGVLRADHG</sequence>
<dbReference type="PANTHER" id="PTHR12526:SF638">
    <property type="entry name" value="SPORE COAT PROTEIN SA"/>
    <property type="match status" value="1"/>
</dbReference>
<name>A0A8J3TAM3_9ACTN</name>
<evidence type="ECO:0000256" key="1">
    <source>
        <dbReference type="ARBA" id="ARBA00022676"/>
    </source>
</evidence>
<dbReference type="CDD" id="cd03801">
    <property type="entry name" value="GT4_PimA-like"/>
    <property type="match status" value="1"/>
</dbReference>
<proteinExistence type="predicted"/>
<dbReference type="Proteomes" id="UP000599074">
    <property type="component" value="Unassembled WGS sequence"/>
</dbReference>
<dbReference type="InterPro" id="IPR028098">
    <property type="entry name" value="Glyco_trans_4-like_N"/>
</dbReference>
<evidence type="ECO:0000313" key="4">
    <source>
        <dbReference type="EMBL" id="GII23665.1"/>
    </source>
</evidence>
<organism evidence="4 5">
    <name type="scientific">Planosporangium mesophilum</name>
    <dbReference type="NCBI Taxonomy" id="689768"/>
    <lineage>
        <taxon>Bacteria</taxon>
        <taxon>Bacillati</taxon>
        <taxon>Actinomycetota</taxon>
        <taxon>Actinomycetes</taxon>
        <taxon>Micromonosporales</taxon>
        <taxon>Micromonosporaceae</taxon>
        <taxon>Planosporangium</taxon>
    </lineage>
</organism>
<keyword evidence="5" id="KW-1185">Reference proteome</keyword>
<dbReference type="Pfam" id="PF13692">
    <property type="entry name" value="Glyco_trans_1_4"/>
    <property type="match status" value="1"/>
</dbReference>
<accession>A0A8J3TAM3</accession>
<dbReference type="PANTHER" id="PTHR12526">
    <property type="entry name" value="GLYCOSYLTRANSFERASE"/>
    <property type="match status" value="1"/>
</dbReference>
<dbReference type="RefSeq" id="WP_168114307.1">
    <property type="nucleotide sequence ID" value="NZ_BOON01000031.1"/>
</dbReference>
<feature type="domain" description="Glycosyltransferase subfamily 4-like N-terminal" evidence="3">
    <location>
        <begin position="2"/>
        <end position="151"/>
    </location>
</feature>
<dbReference type="EMBL" id="BOON01000031">
    <property type="protein sequence ID" value="GII23665.1"/>
    <property type="molecule type" value="Genomic_DNA"/>
</dbReference>
<evidence type="ECO:0000313" key="5">
    <source>
        <dbReference type="Proteomes" id="UP000599074"/>
    </source>
</evidence>